<name>A0ABS7PP67_9SPHN</name>
<evidence type="ECO:0000313" key="12">
    <source>
        <dbReference type="Proteomes" id="UP000706039"/>
    </source>
</evidence>
<feature type="transmembrane region" description="Helical" evidence="8">
    <location>
        <begin position="375"/>
        <end position="397"/>
    </location>
</feature>
<keyword evidence="6 8" id="KW-0472">Membrane</keyword>
<evidence type="ECO:0000313" key="11">
    <source>
        <dbReference type="EMBL" id="MBY8823115.1"/>
    </source>
</evidence>
<evidence type="ECO:0000259" key="10">
    <source>
        <dbReference type="Pfam" id="PF00909"/>
    </source>
</evidence>
<feature type="transmembrane region" description="Helical" evidence="8">
    <location>
        <begin position="29"/>
        <end position="50"/>
    </location>
</feature>
<gene>
    <name evidence="11" type="ORF">K7G82_12485</name>
</gene>
<organism evidence="11 12">
    <name type="scientific">Sphingomonas colocasiae</name>
    <dbReference type="NCBI Taxonomy" id="1848973"/>
    <lineage>
        <taxon>Bacteria</taxon>
        <taxon>Pseudomonadati</taxon>
        <taxon>Pseudomonadota</taxon>
        <taxon>Alphaproteobacteria</taxon>
        <taxon>Sphingomonadales</taxon>
        <taxon>Sphingomonadaceae</taxon>
        <taxon>Sphingomonas</taxon>
    </lineage>
</organism>
<evidence type="ECO:0000256" key="2">
    <source>
        <dbReference type="ARBA" id="ARBA00005887"/>
    </source>
</evidence>
<dbReference type="PANTHER" id="PTHR43029:SF10">
    <property type="entry name" value="AMMONIUM TRANSPORTER MEP2"/>
    <property type="match status" value="1"/>
</dbReference>
<evidence type="ECO:0000256" key="6">
    <source>
        <dbReference type="ARBA" id="ARBA00023136"/>
    </source>
</evidence>
<dbReference type="EMBL" id="JAINVV010000004">
    <property type="protein sequence ID" value="MBY8823115.1"/>
    <property type="molecule type" value="Genomic_DNA"/>
</dbReference>
<dbReference type="InterPro" id="IPR001905">
    <property type="entry name" value="Ammonium_transpt"/>
</dbReference>
<evidence type="ECO:0000256" key="3">
    <source>
        <dbReference type="ARBA" id="ARBA00022448"/>
    </source>
</evidence>
<feature type="chain" id="PRO_5045718844" evidence="9">
    <location>
        <begin position="20"/>
        <end position="419"/>
    </location>
</feature>
<keyword evidence="12" id="KW-1185">Reference proteome</keyword>
<feature type="transmembrane region" description="Helical" evidence="8">
    <location>
        <begin position="219"/>
        <end position="244"/>
    </location>
</feature>
<keyword evidence="4 8" id="KW-0812">Transmembrane</keyword>
<keyword evidence="5 8" id="KW-1133">Transmembrane helix</keyword>
<dbReference type="InterPro" id="IPR029020">
    <property type="entry name" value="Ammonium/urea_transptr"/>
</dbReference>
<keyword evidence="3" id="KW-0813">Transport</keyword>
<feature type="transmembrane region" description="Helical" evidence="8">
    <location>
        <begin position="334"/>
        <end position="355"/>
    </location>
</feature>
<feature type="transmembrane region" description="Helical" evidence="8">
    <location>
        <begin position="147"/>
        <end position="168"/>
    </location>
</feature>
<dbReference type="Proteomes" id="UP000706039">
    <property type="component" value="Unassembled WGS sequence"/>
</dbReference>
<dbReference type="Pfam" id="PF00909">
    <property type="entry name" value="Ammonium_transp"/>
    <property type="match status" value="1"/>
</dbReference>
<evidence type="ECO:0000256" key="4">
    <source>
        <dbReference type="ARBA" id="ARBA00022692"/>
    </source>
</evidence>
<evidence type="ECO:0000256" key="5">
    <source>
        <dbReference type="ARBA" id="ARBA00022989"/>
    </source>
</evidence>
<feature type="transmembrane region" description="Helical" evidence="8">
    <location>
        <begin position="118"/>
        <end position="140"/>
    </location>
</feature>
<reference evidence="11 12" key="1">
    <citation type="submission" date="2021-08" db="EMBL/GenBank/DDBJ databases">
        <authorList>
            <person name="Tuo L."/>
        </authorList>
    </citation>
    <scope>NUCLEOTIDE SEQUENCE [LARGE SCALE GENOMIC DNA]</scope>
    <source>
        <strain evidence="11 12">JCM 31229</strain>
    </source>
</reference>
<feature type="transmembrane region" description="Helical" evidence="8">
    <location>
        <begin position="250"/>
        <end position="268"/>
    </location>
</feature>
<comment type="subcellular location">
    <subcellularLocation>
        <location evidence="1">Membrane</location>
        <topology evidence="1">Multi-pass membrane protein</topology>
    </subcellularLocation>
</comment>
<feature type="domain" description="Ammonium transporter AmtB-like" evidence="10">
    <location>
        <begin position="33"/>
        <end position="409"/>
    </location>
</feature>
<protein>
    <submittedName>
        <fullName evidence="11">Ammonium transporter</fullName>
    </submittedName>
</protein>
<comment type="caution">
    <text evidence="11">The sequence shown here is derived from an EMBL/GenBank/DDBJ whole genome shotgun (WGS) entry which is preliminary data.</text>
</comment>
<comment type="similarity">
    <text evidence="2">Belongs to the ammonia transporter channel (TC 1.A.11.2) family.</text>
</comment>
<dbReference type="Gene3D" id="1.10.3430.10">
    <property type="entry name" value="Ammonium transporter AmtB like domains"/>
    <property type="match status" value="1"/>
</dbReference>
<dbReference type="InterPro" id="IPR024041">
    <property type="entry name" value="NH4_transpt_AmtB-like_dom"/>
</dbReference>
<proteinExistence type="inferred from homology"/>
<keyword evidence="9" id="KW-0732">Signal</keyword>
<evidence type="ECO:0000256" key="9">
    <source>
        <dbReference type="SAM" id="SignalP"/>
    </source>
</evidence>
<evidence type="ECO:0000256" key="1">
    <source>
        <dbReference type="ARBA" id="ARBA00004141"/>
    </source>
</evidence>
<evidence type="ECO:0000256" key="7">
    <source>
        <dbReference type="ARBA" id="ARBA00023177"/>
    </source>
</evidence>
<feature type="signal peptide" evidence="9">
    <location>
        <begin position="1"/>
        <end position="19"/>
    </location>
</feature>
<evidence type="ECO:0000256" key="8">
    <source>
        <dbReference type="SAM" id="Phobius"/>
    </source>
</evidence>
<sequence length="419" mass="41885">MKAIFGLGLVGLTASPAAAQLTVAPDSGDTGWVLAVAPIALLGIVVGFALRHAGLAQQRAAPNAALSPLAIAAAIPLLWVALGYSLAFGPGSAWIGGVGNLFLGNLADIREGTTISDAAFALLQTVFAIAAPTIIAGALIGRARFGWILGFSLAWSLLVYVPVSRWVGAGWLAGLGTLDFAGGLTLHLSAGVSALTAAWMVGTRPGFRRSIPLPAQSPVLVLAGSAAIWVALLALAGGSALAATDDTARAIVNAHLAAGAGALVWIGTDAILRRKLDAPGFANGALAGLAGAAAVAGYTGPIGAILVGLAASLLGRAIAPLITKLRIDDPAQVAATFGVGGLVGALLLPLAMLPALGAPVFEDAAPFLQQLVAQLVAIVTVLLWSVLGTLITGYMAAMLVPMRDQEDTEPASAEADTQP</sequence>
<dbReference type="SUPFAM" id="SSF111352">
    <property type="entry name" value="Ammonium transporter"/>
    <property type="match status" value="1"/>
</dbReference>
<dbReference type="RefSeq" id="WP_222990137.1">
    <property type="nucleotide sequence ID" value="NZ_JAINVV010000004.1"/>
</dbReference>
<accession>A0ABS7PP67</accession>
<keyword evidence="7" id="KW-0924">Ammonia transport</keyword>
<dbReference type="PANTHER" id="PTHR43029">
    <property type="entry name" value="AMMONIUM TRANSPORTER MEP2"/>
    <property type="match status" value="1"/>
</dbReference>